<dbReference type="Pfam" id="PF11938">
    <property type="entry name" value="DUF3456"/>
    <property type="match status" value="1"/>
</dbReference>
<keyword evidence="4 5" id="KW-1015">Disulfide bond</keyword>
<keyword evidence="3" id="KW-0106">Calcium</keyword>
<keyword evidence="9" id="KW-1185">Reference proteome</keyword>
<dbReference type="InterPro" id="IPR009030">
    <property type="entry name" value="Growth_fac_rcpt_cys_sf"/>
</dbReference>
<evidence type="ECO:0000313" key="9">
    <source>
        <dbReference type="Proteomes" id="UP001566132"/>
    </source>
</evidence>
<sequence>MQNLVHYLFILFTIIIHFGVIQSQEKVKSEKAEKMQLPPCRACRIFVDSFNKGVERTSKFKFEGGDTAWEEKNLGSYAKSEVRFVEIHEKLCSEVVEGKNQCYQLLEEYDEVLETWWFKKQDTKKDLFNYLCIETFQVCCPDLHYGKNCTPCEGFPDNVCHNNGKCKGSGTRKGNGKCLCDTGYLGDHCDTCADGFYESYKDDKKVLCSPCHNSCDGKCTKSGPDGCIKCKAGYFETKVRGCTDVNECLMGKSPCAFSQFCVNTEGSFSCLDCHQSCLGCSGDGPDECNNCASGYVKKGNMCVDAKSEERNSHMSTARYVTYFGLCLCTCIILQKNVSIAAIVGLCVAIYIALSEYVASSFSSPTDDLKDQIAGQLNKVFGAE</sequence>
<dbReference type="InterPro" id="IPR049883">
    <property type="entry name" value="NOTCH1_EGF-like"/>
</dbReference>
<dbReference type="Gene3D" id="2.10.220.10">
    <property type="entry name" value="Hormone Receptor, Insulin-like Growth Factor Receptor 1, Chain A, domain 2"/>
    <property type="match status" value="1"/>
</dbReference>
<reference evidence="8 9" key="1">
    <citation type="submission" date="2024-05" db="EMBL/GenBank/DDBJ databases">
        <title>Genetic variation in Jamaican populations of the coffee berry borer (Hypothenemus hampei).</title>
        <authorList>
            <person name="Errbii M."/>
            <person name="Myrie A."/>
        </authorList>
    </citation>
    <scope>NUCLEOTIDE SEQUENCE [LARGE SCALE GENOMIC DNA]</scope>
    <source>
        <strain evidence="8">JA-Hopewell-2020-01-JO</strain>
        <tissue evidence="8">Whole body</tissue>
    </source>
</reference>
<dbReference type="InterPro" id="IPR006212">
    <property type="entry name" value="Furin_repeat"/>
</dbReference>
<dbReference type="CDD" id="cd00064">
    <property type="entry name" value="FU"/>
    <property type="match status" value="1"/>
</dbReference>
<comment type="similarity">
    <text evidence="1">Belongs to the CRELD family.</text>
</comment>
<comment type="caution">
    <text evidence="8">The sequence shown here is derived from an EMBL/GenBank/DDBJ whole genome shotgun (WGS) entry which is preliminary data.</text>
</comment>
<dbReference type="SMART" id="SM00261">
    <property type="entry name" value="FU"/>
    <property type="match status" value="2"/>
</dbReference>
<dbReference type="PROSITE" id="PS00022">
    <property type="entry name" value="EGF_1"/>
    <property type="match status" value="1"/>
</dbReference>
<dbReference type="PROSITE" id="PS50026">
    <property type="entry name" value="EGF_3"/>
    <property type="match status" value="1"/>
</dbReference>
<evidence type="ECO:0000256" key="1">
    <source>
        <dbReference type="ARBA" id="ARBA00005897"/>
    </source>
</evidence>
<dbReference type="Gene3D" id="2.10.25.10">
    <property type="entry name" value="Laminin"/>
    <property type="match status" value="1"/>
</dbReference>
<dbReference type="SUPFAM" id="SSF57184">
    <property type="entry name" value="Growth factor receptor domain"/>
    <property type="match status" value="1"/>
</dbReference>
<dbReference type="InterPro" id="IPR000742">
    <property type="entry name" value="EGF"/>
</dbReference>
<evidence type="ECO:0000259" key="7">
    <source>
        <dbReference type="PROSITE" id="PS50026"/>
    </source>
</evidence>
<evidence type="ECO:0000256" key="6">
    <source>
        <dbReference type="SAM" id="Phobius"/>
    </source>
</evidence>
<dbReference type="Pfam" id="PF07645">
    <property type="entry name" value="EGF_CA"/>
    <property type="match status" value="1"/>
</dbReference>
<dbReference type="PROSITE" id="PS01248">
    <property type="entry name" value="EGF_LAM_1"/>
    <property type="match status" value="1"/>
</dbReference>
<dbReference type="InterPro" id="IPR001881">
    <property type="entry name" value="EGF-like_Ca-bd_dom"/>
</dbReference>
<dbReference type="InterPro" id="IPR018097">
    <property type="entry name" value="EGF_Ca-bd_CS"/>
</dbReference>
<dbReference type="EMBL" id="JBDJPC010000008">
    <property type="protein sequence ID" value="KAL1493284.1"/>
    <property type="molecule type" value="Genomic_DNA"/>
</dbReference>
<evidence type="ECO:0000256" key="2">
    <source>
        <dbReference type="ARBA" id="ARBA00022536"/>
    </source>
</evidence>
<feature type="disulfide bond" evidence="5">
    <location>
        <begin position="180"/>
        <end position="189"/>
    </location>
</feature>
<dbReference type="InterPro" id="IPR002049">
    <property type="entry name" value="LE_dom"/>
</dbReference>
<keyword evidence="6" id="KW-1133">Transmembrane helix</keyword>
<evidence type="ECO:0000256" key="5">
    <source>
        <dbReference type="PROSITE-ProRule" id="PRU00076"/>
    </source>
</evidence>
<name>A0ABD1EF57_HYPHA</name>
<feature type="domain" description="EGF-like" evidence="7">
    <location>
        <begin position="148"/>
        <end position="190"/>
    </location>
</feature>
<evidence type="ECO:0000313" key="8">
    <source>
        <dbReference type="EMBL" id="KAL1493284.1"/>
    </source>
</evidence>
<dbReference type="PROSITE" id="PS01187">
    <property type="entry name" value="EGF_CA"/>
    <property type="match status" value="1"/>
</dbReference>
<proteinExistence type="inferred from homology"/>
<comment type="caution">
    <text evidence="5">Lacks conserved residue(s) required for the propagation of feature annotation.</text>
</comment>
<evidence type="ECO:0000256" key="3">
    <source>
        <dbReference type="ARBA" id="ARBA00022837"/>
    </source>
</evidence>
<keyword evidence="6" id="KW-0472">Membrane</keyword>
<gene>
    <name evidence="8" type="ORF">ABEB36_011368</name>
</gene>
<evidence type="ECO:0000256" key="4">
    <source>
        <dbReference type="ARBA" id="ARBA00023157"/>
    </source>
</evidence>
<keyword evidence="2 5" id="KW-0245">EGF-like domain</keyword>
<dbReference type="CDD" id="cd00054">
    <property type="entry name" value="EGF_CA"/>
    <property type="match status" value="1"/>
</dbReference>
<dbReference type="Proteomes" id="UP001566132">
    <property type="component" value="Unassembled WGS sequence"/>
</dbReference>
<keyword evidence="6" id="KW-0812">Transmembrane</keyword>
<dbReference type="GO" id="GO:0048513">
    <property type="term" value="P:animal organ development"/>
    <property type="evidence" value="ECO:0007669"/>
    <property type="project" value="UniProtKB-ARBA"/>
</dbReference>
<feature type="transmembrane region" description="Helical" evidence="6">
    <location>
        <begin position="320"/>
        <end position="353"/>
    </location>
</feature>
<accession>A0ABD1EF57</accession>
<organism evidence="8 9">
    <name type="scientific">Hypothenemus hampei</name>
    <name type="common">Coffee berry borer</name>
    <dbReference type="NCBI Taxonomy" id="57062"/>
    <lineage>
        <taxon>Eukaryota</taxon>
        <taxon>Metazoa</taxon>
        <taxon>Ecdysozoa</taxon>
        <taxon>Arthropoda</taxon>
        <taxon>Hexapoda</taxon>
        <taxon>Insecta</taxon>
        <taxon>Pterygota</taxon>
        <taxon>Neoptera</taxon>
        <taxon>Endopterygota</taxon>
        <taxon>Coleoptera</taxon>
        <taxon>Polyphaga</taxon>
        <taxon>Cucujiformia</taxon>
        <taxon>Curculionidae</taxon>
        <taxon>Scolytinae</taxon>
        <taxon>Hypothenemus</taxon>
    </lineage>
</organism>
<dbReference type="AlphaFoldDB" id="A0ABD1EF57"/>
<dbReference type="InterPro" id="IPR021852">
    <property type="entry name" value="DUF3456"/>
</dbReference>
<protein>
    <recommendedName>
        <fullName evidence="7">EGF-like domain-containing protein</fullName>
    </recommendedName>
</protein>
<feature type="transmembrane region" description="Helical" evidence="6">
    <location>
        <begin position="6"/>
        <end position="21"/>
    </location>
</feature>
<dbReference type="GO" id="GO:0048731">
    <property type="term" value="P:system development"/>
    <property type="evidence" value="ECO:0007669"/>
    <property type="project" value="UniProtKB-ARBA"/>
</dbReference>
<dbReference type="Pfam" id="PF00053">
    <property type="entry name" value="EGF_laminin"/>
    <property type="match status" value="1"/>
</dbReference>
<dbReference type="SMART" id="SM00179">
    <property type="entry name" value="EGF_CA"/>
    <property type="match status" value="1"/>
</dbReference>